<proteinExistence type="predicted"/>
<name>A0AAU9RNG4_THLAR</name>
<reference evidence="3 4" key="1">
    <citation type="submission" date="2022-03" db="EMBL/GenBank/DDBJ databases">
        <authorList>
            <person name="Nunn A."/>
            <person name="Chopra R."/>
            <person name="Nunn A."/>
            <person name="Contreras Garrido A."/>
        </authorList>
    </citation>
    <scope>NUCLEOTIDE SEQUENCE [LARGE SCALE GENOMIC DNA]</scope>
</reference>
<dbReference type="EMBL" id="OU466858">
    <property type="protein sequence ID" value="CAH2044806.1"/>
    <property type="molecule type" value="Genomic_DNA"/>
</dbReference>
<dbReference type="PANTHER" id="PTHR47863:SF2">
    <property type="entry name" value="MYB-LIKE DOMAIN-CONTAINING PROTEIN"/>
    <property type="match status" value="1"/>
</dbReference>
<evidence type="ECO:0000256" key="1">
    <source>
        <dbReference type="SAM" id="MobiDB-lite"/>
    </source>
</evidence>
<evidence type="ECO:0000259" key="2">
    <source>
        <dbReference type="PROSITE" id="PS50090"/>
    </source>
</evidence>
<feature type="region of interest" description="Disordered" evidence="1">
    <location>
        <begin position="162"/>
        <end position="377"/>
    </location>
</feature>
<dbReference type="SMART" id="SM00717">
    <property type="entry name" value="SANT"/>
    <property type="match status" value="1"/>
</dbReference>
<gene>
    <name evidence="3" type="ORF">TAV2_LOCUS6268</name>
</gene>
<organism evidence="3 4">
    <name type="scientific">Thlaspi arvense</name>
    <name type="common">Field penny-cress</name>
    <dbReference type="NCBI Taxonomy" id="13288"/>
    <lineage>
        <taxon>Eukaryota</taxon>
        <taxon>Viridiplantae</taxon>
        <taxon>Streptophyta</taxon>
        <taxon>Embryophyta</taxon>
        <taxon>Tracheophyta</taxon>
        <taxon>Spermatophyta</taxon>
        <taxon>Magnoliopsida</taxon>
        <taxon>eudicotyledons</taxon>
        <taxon>Gunneridae</taxon>
        <taxon>Pentapetalae</taxon>
        <taxon>rosids</taxon>
        <taxon>malvids</taxon>
        <taxon>Brassicales</taxon>
        <taxon>Brassicaceae</taxon>
        <taxon>Thlaspideae</taxon>
        <taxon>Thlaspi</taxon>
    </lineage>
</organism>
<accession>A0AAU9RNG4</accession>
<dbReference type="PROSITE" id="PS50090">
    <property type="entry name" value="MYB_LIKE"/>
    <property type="match status" value="1"/>
</dbReference>
<sequence>MRTKSFVVRSSRKSLDPYPSPASLPDEANERYGSGVNTTHCDSGDADVEIVPDTYDERDVPHKKRHCLGTSDTGKGGSQPLNLDACIVCDVSDKWVSRCSGIDCLLSFHGKCLNAELGSSSGDDLACSYCPYCWFKIIAQKHKLVREKVVAAEKAVFTHLGKEMESRDEVKESAPKSREDAVLSGGENGRQDHSVDSTDVVSDQELQGEKDACASKEERMQVEKDSDKSRGEKMPLIEETDLPEEDKEMLEARTDNSGDMVEASEDEERVDTEKIQDAEDDKDVETAKDQTKVNAGARGKGDVSPFVSMQESFSGKEQDQVQQNERPRRRRRLILNTIDSDISSNESTNERNGDDVTEQITSSAQVVTSPSGKMKNQQRKLNATAKVAKSKTVRDISFFKKDQRRRLFWTSEEEEMLKVGVERFAAEANKNMPWRKILEMGETVFHETRTPSDLKDKWRNMTGRARQNKIEN</sequence>
<dbReference type="AlphaFoldDB" id="A0AAU9RNG4"/>
<dbReference type="CDD" id="cd15489">
    <property type="entry name" value="PHD_SF"/>
    <property type="match status" value="1"/>
</dbReference>
<feature type="compositionally biased region" description="Basic and acidic residues" evidence="1">
    <location>
        <begin position="162"/>
        <end position="181"/>
    </location>
</feature>
<evidence type="ECO:0000313" key="4">
    <source>
        <dbReference type="Proteomes" id="UP000836841"/>
    </source>
</evidence>
<dbReference type="PANTHER" id="PTHR47863">
    <property type="entry name" value="RING/FYVE/PHD ZINC FINGER SUPERFAMILY PROTEIN"/>
    <property type="match status" value="1"/>
</dbReference>
<dbReference type="InterPro" id="IPR001005">
    <property type="entry name" value="SANT/Myb"/>
</dbReference>
<feature type="region of interest" description="Disordered" evidence="1">
    <location>
        <begin position="1"/>
        <end position="31"/>
    </location>
</feature>
<feature type="compositionally biased region" description="Polar residues" evidence="1">
    <location>
        <begin position="358"/>
        <end position="377"/>
    </location>
</feature>
<dbReference type="Gene3D" id="1.10.246.220">
    <property type="match status" value="1"/>
</dbReference>
<evidence type="ECO:0000313" key="3">
    <source>
        <dbReference type="EMBL" id="CAH2044806.1"/>
    </source>
</evidence>
<feature type="compositionally biased region" description="Polar residues" evidence="1">
    <location>
        <begin position="337"/>
        <end position="347"/>
    </location>
</feature>
<feature type="compositionally biased region" description="Basic and acidic residues" evidence="1">
    <location>
        <begin position="207"/>
        <end position="236"/>
    </location>
</feature>
<feature type="compositionally biased region" description="Acidic residues" evidence="1">
    <location>
        <begin position="238"/>
        <end position="248"/>
    </location>
</feature>
<protein>
    <recommendedName>
        <fullName evidence="2">Myb-like domain-containing protein</fullName>
    </recommendedName>
</protein>
<dbReference type="CDD" id="cd11660">
    <property type="entry name" value="SANT_TRF"/>
    <property type="match status" value="1"/>
</dbReference>
<feature type="domain" description="Myb-like" evidence="2">
    <location>
        <begin position="401"/>
        <end position="462"/>
    </location>
</feature>
<dbReference type="InterPro" id="IPR009057">
    <property type="entry name" value="Homeodomain-like_sf"/>
</dbReference>
<dbReference type="Proteomes" id="UP000836841">
    <property type="component" value="Chromosome 2"/>
</dbReference>
<dbReference type="SUPFAM" id="SSF46689">
    <property type="entry name" value="Homeodomain-like"/>
    <property type="match status" value="1"/>
</dbReference>
<keyword evidence="4" id="KW-1185">Reference proteome</keyword>